<dbReference type="Gene3D" id="3.30.2350.10">
    <property type="entry name" value="Pseudouridine synthase"/>
    <property type="match status" value="1"/>
</dbReference>
<dbReference type="SMART" id="SM00363">
    <property type="entry name" value="S4"/>
    <property type="match status" value="1"/>
</dbReference>
<comment type="similarity">
    <text evidence="1 5">Belongs to the pseudouridine synthase RluA family.</text>
</comment>
<dbReference type="InterPro" id="IPR006225">
    <property type="entry name" value="PsdUridine_synth_RluC/D"/>
</dbReference>
<dbReference type="GO" id="GO:0120159">
    <property type="term" value="F:rRNA pseudouridine synthase activity"/>
    <property type="evidence" value="ECO:0007669"/>
    <property type="project" value="UniProtKB-ARBA"/>
</dbReference>
<evidence type="ECO:0000256" key="5">
    <source>
        <dbReference type="RuleBase" id="RU362028"/>
    </source>
</evidence>
<dbReference type="Proteomes" id="UP000177310">
    <property type="component" value="Unassembled WGS sequence"/>
</dbReference>
<dbReference type="PANTHER" id="PTHR21600">
    <property type="entry name" value="MITOCHONDRIAL RNA PSEUDOURIDINE SYNTHASE"/>
    <property type="match status" value="1"/>
</dbReference>
<comment type="function">
    <text evidence="5">Responsible for synthesis of pseudouridine from uracil.</text>
</comment>
<accession>A0A1G1YFS7</accession>
<dbReference type="GO" id="GO:0000455">
    <property type="term" value="P:enzyme-directed rRNA pseudouridine synthesis"/>
    <property type="evidence" value="ECO:0007669"/>
    <property type="project" value="UniProtKB-ARBA"/>
</dbReference>
<dbReference type="PANTHER" id="PTHR21600:SF44">
    <property type="entry name" value="RIBOSOMAL LARGE SUBUNIT PSEUDOURIDINE SYNTHASE D"/>
    <property type="match status" value="1"/>
</dbReference>
<evidence type="ECO:0000256" key="4">
    <source>
        <dbReference type="PROSITE-ProRule" id="PRU00182"/>
    </source>
</evidence>
<dbReference type="NCBIfam" id="TIGR00005">
    <property type="entry name" value="rluA_subfam"/>
    <property type="match status" value="1"/>
</dbReference>
<feature type="domain" description="RNA-binding S4" evidence="6">
    <location>
        <begin position="12"/>
        <end position="69"/>
    </location>
</feature>
<dbReference type="AlphaFoldDB" id="A0A1G1YFS7"/>
<dbReference type="PROSITE" id="PS50889">
    <property type="entry name" value="S4"/>
    <property type="match status" value="1"/>
</dbReference>
<evidence type="ECO:0000256" key="2">
    <source>
        <dbReference type="ARBA" id="ARBA00023235"/>
    </source>
</evidence>
<dbReference type="Gene3D" id="3.10.290.10">
    <property type="entry name" value="RNA-binding S4 domain"/>
    <property type="match status" value="1"/>
</dbReference>
<evidence type="ECO:0000256" key="1">
    <source>
        <dbReference type="ARBA" id="ARBA00010876"/>
    </source>
</evidence>
<feature type="active site" evidence="3">
    <location>
        <position position="138"/>
    </location>
</feature>
<keyword evidence="4" id="KW-0694">RNA-binding</keyword>
<dbReference type="InterPro" id="IPR002942">
    <property type="entry name" value="S4_RNA-bd"/>
</dbReference>
<evidence type="ECO:0000259" key="6">
    <source>
        <dbReference type="SMART" id="SM00363"/>
    </source>
</evidence>
<keyword evidence="2 5" id="KW-0413">Isomerase</keyword>
<dbReference type="STRING" id="1797542.A3J59_00850"/>
<dbReference type="EC" id="5.4.99.-" evidence="5"/>
<dbReference type="CDD" id="cd02869">
    <property type="entry name" value="PseudoU_synth_RluA_like"/>
    <property type="match status" value="1"/>
</dbReference>
<dbReference type="Pfam" id="PF00849">
    <property type="entry name" value="PseudoU_synth_2"/>
    <property type="match status" value="1"/>
</dbReference>
<dbReference type="SUPFAM" id="SSF55174">
    <property type="entry name" value="Alpha-L RNA-binding motif"/>
    <property type="match status" value="1"/>
</dbReference>
<evidence type="ECO:0000256" key="3">
    <source>
        <dbReference type="PIRSR" id="PIRSR606225-1"/>
    </source>
</evidence>
<dbReference type="SUPFAM" id="SSF55120">
    <property type="entry name" value="Pseudouridine synthase"/>
    <property type="match status" value="1"/>
</dbReference>
<protein>
    <recommendedName>
        <fullName evidence="5">Pseudouridine synthase</fullName>
        <ecNumber evidence="5">5.4.99.-</ecNumber>
    </recommendedName>
</protein>
<comment type="catalytic activity">
    <reaction evidence="5">
        <text>a uridine in RNA = a pseudouridine in RNA</text>
        <dbReference type="Rhea" id="RHEA:48348"/>
        <dbReference type="Rhea" id="RHEA-COMP:12068"/>
        <dbReference type="Rhea" id="RHEA-COMP:12069"/>
        <dbReference type="ChEBI" id="CHEBI:65314"/>
        <dbReference type="ChEBI" id="CHEBI:65315"/>
    </reaction>
</comment>
<evidence type="ECO:0000313" key="7">
    <source>
        <dbReference type="EMBL" id="OGY51084.1"/>
    </source>
</evidence>
<organism evidence="7 8">
    <name type="scientific">Candidatus Buchananbacteria bacterium RIFCSPHIGHO2_02_FULL_56_16</name>
    <dbReference type="NCBI Taxonomy" id="1797542"/>
    <lineage>
        <taxon>Bacteria</taxon>
        <taxon>Candidatus Buchananiibacteriota</taxon>
    </lineage>
</organism>
<dbReference type="CDD" id="cd00165">
    <property type="entry name" value="S4"/>
    <property type="match status" value="1"/>
</dbReference>
<dbReference type="InterPro" id="IPR050188">
    <property type="entry name" value="RluA_PseudoU_synthase"/>
</dbReference>
<sequence length="318" mass="36395">MKFTIAEAASRQRLDKFLTGQLVARSRAAIQKLIKSGGVSVNGRPQVPHYVLKIGDEVTAIDQPAERGETVPRQPVTTPRVVAEQDDFLIIEKPAGLLVHPTEKNESHTLVSWLLERYPSLRTVGEQQYRAGIIHRLDRDVSGIMVVPKNNEMFSHLKEQFKQRKVHKEYQALVYGRVSQPIGTIELPIGRRKDGKFVAHPRQGQQKLQDRDKIAKTSFEVLEYLKDYTLLKVTIATGRTHQIRVHLSAIGHPILGDQIYRAKKKFFHFLRRRIKVVQPGRIFLHSTMIGFQDRRGQRQAFRVPLPPTLTEFLNGLKT</sequence>
<name>A0A1G1YFS7_9BACT</name>
<dbReference type="EMBL" id="MHIL01000024">
    <property type="protein sequence ID" value="OGY51084.1"/>
    <property type="molecule type" value="Genomic_DNA"/>
</dbReference>
<evidence type="ECO:0000313" key="8">
    <source>
        <dbReference type="Proteomes" id="UP000177310"/>
    </source>
</evidence>
<dbReference type="InterPro" id="IPR036986">
    <property type="entry name" value="S4_RNA-bd_sf"/>
</dbReference>
<dbReference type="InterPro" id="IPR006145">
    <property type="entry name" value="PsdUridine_synth_RsuA/RluA"/>
</dbReference>
<dbReference type="Pfam" id="PF01479">
    <property type="entry name" value="S4"/>
    <property type="match status" value="1"/>
</dbReference>
<dbReference type="InterPro" id="IPR020103">
    <property type="entry name" value="PsdUridine_synth_cat_dom_sf"/>
</dbReference>
<reference evidence="7 8" key="1">
    <citation type="journal article" date="2016" name="Nat. Commun.">
        <title>Thousands of microbial genomes shed light on interconnected biogeochemical processes in an aquifer system.</title>
        <authorList>
            <person name="Anantharaman K."/>
            <person name="Brown C.T."/>
            <person name="Hug L.A."/>
            <person name="Sharon I."/>
            <person name="Castelle C.J."/>
            <person name="Probst A.J."/>
            <person name="Thomas B.C."/>
            <person name="Singh A."/>
            <person name="Wilkins M.J."/>
            <person name="Karaoz U."/>
            <person name="Brodie E.L."/>
            <person name="Williams K.H."/>
            <person name="Hubbard S.S."/>
            <person name="Banfield J.F."/>
        </authorList>
    </citation>
    <scope>NUCLEOTIDE SEQUENCE [LARGE SCALE GENOMIC DNA]</scope>
</reference>
<comment type="caution">
    <text evidence="7">The sequence shown here is derived from an EMBL/GenBank/DDBJ whole genome shotgun (WGS) entry which is preliminary data.</text>
</comment>
<dbReference type="GO" id="GO:0003723">
    <property type="term" value="F:RNA binding"/>
    <property type="evidence" value="ECO:0007669"/>
    <property type="project" value="UniProtKB-KW"/>
</dbReference>
<proteinExistence type="inferred from homology"/>
<gene>
    <name evidence="7" type="ORF">A3J59_00850</name>
</gene>